<comment type="caution">
    <text evidence="1">The sequence shown here is derived from an EMBL/GenBank/DDBJ whole genome shotgun (WGS) entry which is preliminary data.</text>
</comment>
<dbReference type="AlphaFoldDB" id="A0A834WRI0"/>
<organism evidence="1 2">
    <name type="scientific">Senna tora</name>
    <dbReference type="NCBI Taxonomy" id="362788"/>
    <lineage>
        <taxon>Eukaryota</taxon>
        <taxon>Viridiplantae</taxon>
        <taxon>Streptophyta</taxon>
        <taxon>Embryophyta</taxon>
        <taxon>Tracheophyta</taxon>
        <taxon>Spermatophyta</taxon>
        <taxon>Magnoliopsida</taxon>
        <taxon>eudicotyledons</taxon>
        <taxon>Gunneridae</taxon>
        <taxon>Pentapetalae</taxon>
        <taxon>rosids</taxon>
        <taxon>fabids</taxon>
        <taxon>Fabales</taxon>
        <taxon>Fabaceae</taxon>
        <taxon>Caesalpinioideae</taxon>
        <taxon>Cassia clade</taxon>
        <taxon>Senna</taxon>
    </lineage>
</organism>
<proteinExistence type="predicted"/>
<name>A0A834WRI0_9FABA</name>
<accession>A0A834WRI0</accession>
<evidence type="ECO:0000313" key="1">
    <source>
        <dbReference type="EMBL" id="KAF7827104.1"/>
    </source>
</evidence>
<sequence length="57" mass="6326">MSLKAHREDAQLSAIKQQVITGHKPQTGYSLHNGFQVYHGRLVIPSGSRKAAKLIEE</sequence>
<protein>
    <submittedName>
        <fullName evidence="1">Uncharacterized protein</fullName>
    </submittedName>
</protein>
<evidence type="ECO:0000313" key="2">
    <source>
        <dbReference type="Proteomes" id="UP000634136"/>
    </source>
</evidence>
<reference evidence="1" key="1">
    <citation type="submission" date="2020-09" db="EMBL/GenBank/DDBJ databases">
        <title>Genome-Enabled Discovery of Anthraquinone Biosynthesis in Senna tora.</title>
        <authorList>
            <person name="Kang S.-H."/>
            <person name="Pandey R.P."/>
            <person name="Lee C.-M."/>
            <person name="Sim J.-S."/>
            <person name="Jeong J.-T."/>
            <person name="Choi B.-S."/>
            <person name="Jung M."/>
            <person name="Ginzburg D."/>
            <person name="Zhao K."/>
            <person name="Won S.Y."/>
            <person name="Oh T.-J."/>
            <person name="Yu Y."/>
            <person name="Kim N.-H."/>
            <person name="Lee O.R."/>
            <person name="Lee T.-H."/>
            <person name="Bashyal P."/>
            <person name="Kim T.-S."/>
            <person name="Lee W.-H."/>
            <person name="Kawkins C."/>
            <person name="Kim C.-K."/>
            <person name="Kim J.S."/>
            <person name="Ahn B.O."/>
            <person name="Rhee S.Y."/>
            <person name="Sohng J.K."/>
        </authorList>
    </citation>
    <scope>NUCLEOTIDE SEQUENCE</scope>
    <source>
        <tissue evidence="1">Leaf</tissue>
    </source>
</reference>
<dbReference type="OrthoDB" id="1751703at2759"/>
<gene>
    <name evidence="1" type="ORF">G2W53_018268</name>
</gene>
<keyword evidence="2" id="KW-1185">Reference proteome</keyword>
<dbReference type="EMBL" id="JAAIUW010000006">
    <property type="protein sequence ID" value="KAF7827104.1"/>
    <property type="molecule type" value="Genomic_DNA"/>
</dbReference>
<dbReference type="Proteomes" id="UP000634136">
    <property type="component" value="Unassembled WGS sequence"/>
</dbReference>